<dbReference type="OrthoDB" id="9878004at2"/>
<dbReference type="Proteomes" id="UP000319263">
    <property type="component" value="Chromosome"/>
</dbReference>
<keyword evidence="1" id="KW-1133">Transmembrane helix</keyword>
<proteinExistence type="predicted"/>
<reference evidence="2 3" key="1">
    <citation type="submission" date="2019-07" db="EMBL/GenBank/DDBJ databases">
        <title>Microlunatus dokdonensis sp. nov. isolated from the rhizospheric soil of the wild plant Elymus tsukushiensis.</title>
        <authorList>
            <person name="Ghim S.-Y."/>
            <person name="Hwang Y.-J."/>
            <person name="Son J.-S."/>
            <person name="Shin J.-H."/>
        </authorList>
    </citation>
    <scope>NUCLEOTIDE SEQUENCE [LARGE SCALE GENOMIC DNA]</scope>
    <source>
        <strain evidence="2 3">KUDC0627</strain>
    </source>
</reference>
<feature type="transmembrane region" description="Helical" evidence="1">
    <location>
        <begin position="106"/>
        <end position="131"/>
    </location>
</feature>
<keyword evidence="3" id="KW-1185">Reference proteome</keyword>
<evidence type="ECO:0000256" key="1">
    <source>
        <dbReference type="SAM" id="Phobius"/>
    </source>
</evidence>
<feature type="transmembrane region" description="Helical" evidence="1">
    <location>
        <begin position="83"/>
        <end position="100"/>
    </location>
</feature>
<sequence length="205" mass="21686">MRTATMIGGRLRRLQDSGRRTRAAVTRPKPPVAIVTGRSVPAWSLRLLCLAFGVLAIIIIDPGVVAVVIMSLTLLLVAIRPSAVTGAIFCAALGLFWMFAPSPAHAPAQFALLALGPALWVLAGTLADLPLRTKIEFAALRRPLIRFVIIDLIAQLLLLGAQLLREHTTTGGSLLAAAVVLGCAVLLAVAAWLILPRIAAPDDPY</sequence>
<keyword evidence="1" id="KW-0472">Membrane</keyword>
<dbReference type="KEGG" id="mik:FOE78_10270"/>
<name>A0A516PYK8_9ACTN</name>
<organism evidence="2 3">
    <name type="scientific">Microlunatus elymi</name>
    <dbReference type="NCBI Taxonomy" id="2596828"/>
    <lineage>
        <taxon>Bacteria</taxon>
        <taxon>Bacillati</taxon>
        <taxon>Actinomycetota</taxon>
        <taxon>Actinomycetes</taxon>
        <taxon>Propionibacteriales</taxon>
        <taxon>Propionibacteriaceae</taxon>
        <taxon>Microlunatus</taxon>
    </lineage>
</organism>
<keyword evidence="1" id="KW-0812">Transmembrane</keyword>
<evidence type="ECO:0000313" key="2">
    <source>
        <dbReference type="EMBL" id="QDP96232.1"/>
    </source>
</evidence>
<accession>A0A516PYK8</accession>
<protein>
    <submittedName>
        <fullName evidence="2">Uncharacterized protein</fullName>
    </submittedName>
</protein>
<feature type="transmembrane region" description="Helical" evidence="1">
    <location>
        <begin position="45"/>
        <end position="76"/>
    </location>
</feature>
<dbReference type="RefSeq" id="WP_143986198.1">
    <property type="nucleotide sequence ID" value="NZ_CP041692.1"/>
</dbReference>
<dbReference type="AlphaFoldDB" id="A0A516PYK8"/>
<gene>
    <name evidence="2" type="ORF">FOE78_10270</name>
</gene>
<feature type="transmembrane region" description="Helical" evidence="1">
    <location>
        <begin position="175"/>
        <end position="195"/>
    </location>
</feature>
<feature type="transmembrane region" description="Helical" evidence="1">
    <location>
        <begin position="143"/>
        <end position="163"/>
    </location>
</feature>
<evidence type="ECO:0000313" key="3">
    <source>
        <dbReference type="Proteomes" id="UP000319263"/>
    </source>
</evidence>
<dbReference type="EMBL" id="CP041692">
    <property type="protein sequence ID" value="QDP96232.1"/>
    <property type="molecule type" value="Genomic_DNA"/>
</dbReference>